<dbReference type="GO" id="GO:0016567">
    <property type="term" value="P:protein ubiquitination"/>
    <property type="evidence" value="ECO:0007669"/>
    <property type="project" value="UniProtKB-UniPathway"/>
</dbReference>
<dbReference type="SUPFAM" id="SSF48403">
    <property type="entry name" value="Ankyrin repeat"/>
    <property type="match status" value="1"/>
</dbReference>
<dbReference type="Pfam" id="PF13637">
    <property type="entry name" value="Ank_4"/>
    <property type="match status" value="1"/>
</dbReference>
<evidence type="ECO:0000256" key="3">
    <source>
        <dbReference type="ARBA" id="ARBA00023043"/>
    </source>
</evidence>
<keyword evidence="2" id="KW-0677">Repeat</keyword>
<evidence type="ECO:0000259" key="5">
    <source>
        <dbReference type="PROSITE" id="PS50225"/>
    </source>
</evidence>
<evidence type="ECO:0000313" key="7">
    <source>
        <dbReference type="Proteomes" id="UP000525714"/>
    </source>
</evidence>
<dbReference type="InterPro" id="IPR001496">
    <property type="entry name" value="SOCS_box"/>
</dbReference>
<comment type="pathway">
    <text evidence="1">Protein modification; protein ubiquitination.</text>
</comment>
<dbReference type="InterPro" id="IPR002110">
    <property type="entry name" value="Ankyrin_rpt"/>
</dbReference>
<organism evidence="6 7">
    <name type="scientific">Mionectes macconnelli</name>
    <name type="common">McConnell's flycatcher</name>
    <dbReference type="NCBI Taxonomy" id="254557"/>
    <lineage>
        <taxon>Eukaryota</taxon>
        <taxon>Metazoa</taxon>
        <taxon>Chordata</taxon>
        <taxon>Craniata</taxon>
        <taxon>Vertebrata</taxon>
        <taxon>Euteleostomi</taxon>
        <taxon>Archelosauria</taxon>
        <taxon>Archosauria</taxon>
        <taxon>Dinosauria</taxon>
        <taxon>Saurischia</taxon>
        <taxon>Theropoda</taxon>
        <taxon>Coelurosauria</taxon>
        <taxon>Aves</taxon>
        <taxon>Neognathae</taxon>
        <taxon>Neoaves</taxon>
        <taxon>Telluraves</taxon>
        <taxon>Australaves</taxon>
        <taxon>Passeriformes</taxon>
        <taxon>Tyrannidae</taxon>
        <taxon>Mionectes</taxon>
    </lineage>
</organism>
<dbReference type="Proteomes" id="UP000525714">
    <property type="component" value="Unassembled WGS sequence"/>
</dbReference>
<dbReference type="PROSITE" id="PS50088">
    <property type="entry name" value="ANK_REPEAT"/>
    <property type="match status" value="3"/>
</dbReference>
<name>A0A7K5KMS0_9TYRA</name>
<dbReference type="Pfam" id="PF07525">
    <property type="entry name" value="SOCS_box"/>
    <property type="match status" value="1"/>
</dbReference>
<dbReference type="SUPFAM" id="SSF158235">
    <property type="entry name" value="SOCS box-like"/>
    <property type="match status" value="1"/>
</dbReference>
<dbReference type="SMART" id="SM00969">
    <property type="entry name" value="SOCS_box"/>
    <property type="match status" value="1"/>
</dbReference>
<dbReference type="EMBL" id="VYZC01002679">
    <property type="protein sequence ID" value="NWT07516.1"/>
    <property type="molecule type" value="Genomic_DNA"/>
</dbReference>
<sequence length="239" mass="26005">DVNCLHGTLKPLHCACMVADADCVELLLQKGAEVNALDGYSRTALHYAAERDEACVELLLEFGADPSAADGNRDTPLHWAAFRNHAGCVRALLEGGARVDARDHHADTPLGWAASRANLESVAVLLDFGAEPRALNLDGQSPAQRLVARRGPGSEREESCLELLLRAGGRLEMREMREQRELRELRLGERLARLCAQPGSLQGLARCAVRRSLGRCFLPDAVEQLPLPASLKGYLLLLS</sequence>
<protein>
    <submittedName>
        <fullName evidence="6">ASB8 protein</fullName>
    </submittedName>
</protein>
<dbReference type="Gene3D" id="1.25.40.20">
    <property type="entry name" value="Ankyrin repeat-containing domain"/>
    <property type="match status" value="2"/>
</dbReference>
<feature type="domain" description="SOCS box" evidence="5">
    <location>
        <begin position="186"/>
        <end position="239"/>
    </location>
</feature>
<dbReference type="InterPro" id="IPR036036">
    <property type="entry name" value="SOCS_box-like_dom_sf"/>
</dbReference>
<feature type="non-terminal residue" evidence="6">
    <location>
        <position position="239"/>
    </location>
</feature>
<keyword evidence="7" id="KW-1185">Reference proteome</keyword>
<evidence type="ECO:0000313" key="6">
    <source>
        <dbReference type="EMBL" id="NWT07516.1"/>
    </source>
</evidence>
<dbReference type="PANTHER" id="PTHR24134:SF9">
    <property type="entry name" value="ANKYRIN REPEAT AND SOCS BOX PROTEIN 8"/>
    <property type="match status" value="1"/>
</dbReference>
<feature type="repeat" description="ANK" evidence="4">
    <location>
        <begin position="7"/>
        <end position="39"/>
    </location>
</feature>
<reference evidence="6 7" key="1">
    <citation type="submission" date="2019-09" db="EMBL/GenBank/DDBJ databases">
        <title>Bird 10,000 Genomes (B10K) Project - Family phase.</title>
        <authorList>
            <person name="Zhang G."/>
        </authorList>
    </citation>
    <scope>NUCLEOTIDE SEQUENCE [LARGE SCALE GENOMIC DNA]</scope>
    <source>
        <strain evidence="6">B10K-DU-003-16</strain>
        <tissue evidence="6">Mixed tissue sample</tissue>
    </source>
</reference>
<dbReference type="Gene3D" id="1.10.750.20">
    <property type="entry name" value="SOCS box"/>
    <property type="match status" value="1"/>
</dbReference>
<dbReference type="PANTHER" id="PTHR24134">
    <property type="entry name" value="ANKYRIN REPEAT-CONTAINING PROTEIN DDB_G0279043"/>
    <property type="match status" value="1"/>
</dbReference>
<evidence type="ECO:0000256" key="1">
    <source>
        <dbReference type="ARBA" id="ARBA00004906"/>
    </source>
</evidence>
<keyword evidence="3 4" id="KW-0040">ANK repeat</keyword>
<accession>A0A7K5KMS0</accession>
<dbReference type="UniPathway" id="UPA00143"/>
<feature type="repeat" description="ANK" evidence="4">
    <location>
        <begin position="105"/>
        <end position="137"/>
    </location>
</feature>
<proteinExistence type="predicted"/>
<dbReference type="PROSITE" id="PS50297">
    <property type="entry name" value="ANK_REP_REGION"/>
    <property type="match status" value="2"/>
</dbReference>
<dbReference type="GO" id="GO:0035556">
    <property type="term" value="P:intracellular signal transduction"/>
    <property type="evidence" value="ECO:0007669"/>
    <property type="project" value="InterPro"/>
</dbReference>
<feature type="repeat" description="ANK" evidence="4">
    <location>
        <begin position="72"/>
        <end position="104"/>
    </location>
</feature>
<evidence type="ECO:0000256" key="4">
    <source>
        <dbReference type="PROSITE-ProRule" id="PRU00023"/>
    </source>
</evidence>
<comment type="caution">
    <text evidence="6">The sequence shown here is derived from an EMBL/GenBank/DDBJ whole genome shotgun (WGS) entry which is preliminary data.</text>
</comment>
<gene>
    <name evidence="6" type="primary">Asb8</name>
    <name evidence="6" type="ORF">MIOMAC_R02994</name>
</gene>
<dbReference type="InterPro" id="IPR036770">
    <property type="entry name" value="Ankyrin_rpt-contain_sf"/>
</dbReference>
<evidence type="ECO:0000256" key="2">
    <source>
        <dbReference type="ARBA" id="ARBA00022737"/>
    </source>
</evidence>
<dbReference type="SMART" id="SM00248">
    <property type="entry name" value="ANK"/>
    <property type="match status" value="5"/>
</dbReference>
<feature type="non-terminal residue" evidence="6">
    <location>
        <position position="1"/>
    </location>
</feature>
<dbReference type="FunFam" id="1.10.750.20:FF:000001">
    <property type="entry name" value="Ankyrin repeat and SOCS box containing 1"/>
    <property type="match status" value="1"/>
</dbReference>
<dbReference type="Pfam" id="PF12796">
    <property type="entry name" value="Ank_2"/>
    <property type="match status" value="1"/>
</dbReference>
<dbReference type="PROSITE" id="PS50225">
    <property type="entry name" value="SOCS"/>
    <property type="match status" value="1"/>
</dbReference>
<dbReference type="AlphaFoldDB" id="A0A7K5KMS0"/>